<evidence type="ECO:0000313" key="1">
    <source>
        <dbReference type="EMBL" id="KAF0928477.1"/>
    </source>
</evidence>
<name>A0A6G1EV15_9ORYZ</name>
<dbReference type="Proteomes" id="UP000479710">
    <property type="component" value="Unassembled WGS sequence"/>
</dbReference>
<organism evidence="1 2">
    <name type="scientific">Oryza meyeriana var. granulata</name>
    <dbReference type="NCBI Taxonomy" id="110450"/>
    <lineage>
        <taxon>Eukaryota</taxon>
        <taxon>Viridiplantae</taxon>
        <taxon>Streptophyta</taxon>
        <taxon>Embryophyta</taxon>
        <taxon>Tracheophyta</taxon>
        <taxon>Spermatophyta</taxon>
        <taxon>Magnoliopsida</taxon>
        <taxon>Liliopsida</taxon>
        <taxon>Poales</taxon>
        <taxon>Poaceae</taxon>
        <taxon>BOP clade</taxon>
        <taxon>Oryzoideae</taxon>
        <taxon>Oryzeae</taxon>
        <taxon>Oryzinae</taxon>
        <taxon>Oryza</taxon>
        <taxon>Oryza meyeriana</taxon>
    </lineage>
</organism>
<evidence type="ECO:0000313" key="2">
    <source>
        <dbReference type="Proteomes" id="UP000479710"/>
    </source>
</evidence>
<dbReference type="EMBL" id="SPHZ02000002">
    <property type="protein sequence ID" value="KAF0928477.1"/>
    <property type="molecule type" value="Genomic_DNA"/>
</dbReference>
<protein>
    <submittedName>
        <fullName evidence="1">Uncharacterized protein</fullName>
    </submittedName>
</protein>
<keyword evidence="2" id="KW-1185">Reference proteome</keyword>
<gene>
    <name evidence="1" type="ORF">E2562_004119</name>
</gene>
<dbReference type="AlphaFoldDB" id="A0A6G1EV15"/>
<comment type="caution">
    <text evidence="1">The sequence shown here is derived from an EMBL/GenBank/DDBJ whole genome shotgun (WGS) entry which is preliminary data.</text>
</comment>
<reference evidence="1 2" key="1">
    <citation type="submission" date="2019-11" db="EMBL/GenBank/DDBJ databases">
        <title>Whole genome sequence of Oryza granulata.</title>
        <authorList>
            <person name="Li W."/>
        </authorList>
    </citation>
    <scope>NUCLEOTIDE SEQUENCE [LARGE SCALE GENOMIC DNA]</scope>
    <source>
        <strain evidence="2">cv. Menghai</strain>
        <tissue evidence="1">Leaf</tissue>
    </source>
</reference>
<proteinExistence type="predicted"/>
<accession>A0A6G1EV15</accession>
<sequence>MPLASHLGRIPCSATLPESLQTARSFLGNSLVGMSPEPINTLSMYISSTRHQLWLAPTCVWVTSWSLV</sequence>